<gene>
    <name evidence="3" type="ORF">MARPO_0097s0040</name>
</gene>
<dbReference type="EMBL" id="KZ772769">
    <property type="protein sequence ID" value="PTQ32557.1"/>
    <property type="molecule type" value="Genomic_DNA"/>
</dbReference>
<protein>
    <recommendedName>
        <fullName evidence="5">AMP-dependent synthetase/ligase domain-containing protein</fullName>
    </recommendedName>
</protein>
<dbReference type="InterPro" id="IPR025110">
    <property type="entry name" value="AMP-bd_C"/>
</dbReference>
<dbReference type="InterPro" id="IPR045851">
    <property type="entry name" value="AMP-bd_C_sf"/>
</dbReference>
<dbReference type="PANTHER" id="PTHR43201:SF32">
    <property type="entry name" value="2-SUCCINYLBENZOATE--COA LIGASE, CHLOROPLASTIC_PEROXISOMAL"/>
    <property type="match status" value="1"/>
</dbReference>
<dbReference type="SUPFAM" id="SSF56801">
    <property type="entry name" value="Acetyl-CoA synthetase-like"/>
    <property type="match status" value="2"/>
</dbReference>
<dbReference type="InterPro" id="IPR042099">
    <property type="entry name" value="ANL_N_sf"/>
</dbReference>
<dbReference type="Pfam" id="PF00501">
    <property type="entry name" value="AMP-binding"/>
    <property type="match status" value="1"/>
</dbReference>
<dbReference type="OrthoDB" id="10253115at2759"/>
<sequence length="656" mass="71710">MVLPAHIGEPLRFLKSARGRDVATACEGRVQTGAEFVDRIAGLSIGLRRLGLQPGDRACIAALNSEWYLEWLLAVPSAGCIIAPLNHRWSVEEASEAIREVGASLLVVDHQCVGWCPALLRLCPSLKWLVRLGSGGPQINSFLIDAESIIKLAGPKPELELACSPDSIALICFTSGTTGRPKGVSLSHTALNVQSRAKITEVGYSSNDTYLHVATLCHIGGISSALSIVMVGGCHILLPKFEIQAAFRSIEEHNVTAMIVVPSLVSDMASYHYNSARNPSEFVRPRTFSSMRTVLNGAGSLSQDQLKAMQDIFPSAKIMSAYGMTEACSSMTFLLIHDPQKSAPESYNNLTSFNRTPKSSESWHTFHKGGVCVGKPAPHVEIQILTRKPESYLPGIIAKNFTSMEIKGPDSKSSSSRLPGFWDSTRKMLFALGGSKQSQSLIRDRALSSEEELVVGNVLTRGAHVMEGYWGRPDKTREALHADGWLDTGDVGWMDEAGRLWLLGRQKDVIKSGGENVYASEVERLLVKHPAVSSAAVVGVPDHRLGEAVTAMVRLKPDWVWCDGRMEAEDAMTAKQRTGEKLLRSYCQQQGLSRYKVPKFILMQEEAFPVTTTGKVKKDEVRDMALAQLSSRQPTEKSMALKHSVAGEGKFIRSRL</sequence>
<dbReference type="InterPro" id="IPR020845">
    <property type="entry name" value="AMP-binding_CS"/>
</dbReference>
<feature type="domain" description="AMP-dependent synthetase/ligase" evidence="1">
    <location>
        <begin position="20"/>
        <end position="388"/>
    </location>
</feature>
<dbReference type="Gramene" id="Mp6g06040.1">
    <property type="protein sequence ID" value="Mp6g06040.1.cds"/>
    <property type="gene ID" value="Mp6g06040"/>
</dbReference>
<dbReference type="InterPro" id="IPR000873">
    <property type="entry name" value="AMP-dep_synth/lig_dom"/>
</dbReference>
<dbReference type="Gene3D" id="3.40.50.12780">
    <property type="entry name" value="N-terminal domain of ligase-like"/>
    <property type="match status" value="1"/>
</dbReference>
<evidence type="ECO:0000259" key="2">
    <source>
        <dbReference type="Pfam" id="PF13193"/>
    </source>
</evidence>
<dbReference type="AlphaFoldDB" id="A0A2R6WFD7"/>
<dbReference type="Gene3D" id="3.30.300.30">
    <property type="match status" value="1"/>
</dbReference>
<feature type="domain" description="AMP-binding enzyme C-terminal" evidence="2">
    <location>
        <begin position="521"/>
        <end position="615"/>
    </location>
</feature>
<proteinExistence type="predicted"/>
<dbReference type="GO" id="GO:0031956">
    <property type="term" value="F:medium-chain fatty acid-CoA ligase activity"/>
    <property type="evidence" value="ECO:0000318"/>
    <property type="project" value="GO_Central"/>
</dbReference>
<organism evidence="3 4">
    <name type="scientific">Marchantia polymorpha</name>
    <name type="common">Common liverwort</name>
    <name type="synonym">Marchantia aquatica</name>
    <dbReference type="NCBI Taxonomy" id="3197"/>
    <lineage>
        <taxon>Eukaryota</taxon>
        <taxon>Viridiplantae</taxon>
        <taxon>Streptophyta</taxon>
        <taxon>Embryophyta</taxon>
        <taxon>Marchantiophyta</taxon>
        <taxon>Marchantiopsida</taxon>
        <taxon>Marchantiidae</taxon>
        <taxon>Marchantiales</taxon>
        <taxon>Marchantiaceae</taxon>
        <taxon>Marchantia</taxon>
    </lineage>
</organism>
<dbReference type="Proteomes" id="UP000244005">
    <property type="component" value="Unassembled WGS sequence"/>
</dbReference>
<dbReference type="EMBL" id="KZ772769">
    <property type="protein sequence ID" value="PTQ32555.1"/>
    <property type="molecule type" value="Genomic_DNA"/>
</dbReference>
<dbReference type="PROSITE" id="PS00455">
    <property type="entry name" value="AMP_BINDING"/>
    <property type="match status" value="1"/>
</dbReference>
<dbReference type="PANTHER" id="PTHR43201">
    <property type="entry name" value="ACYL-COA SYNTHETASE"/>
    <property type="match status" value="1"/>
</dbReference>
<evidence type="ECO:0000259" key="1">
    <source>
        <dbReference type="Pfam" id="PF00501"/>
    </source>
</evidence>
<evidence type="ECO:0000313" key="3">
    <source>
        <dbReference type="EMBL" id="PTQ32557.1"/>
    </source>
</evidence>
<dbReference type="Pfam" id="PF13193">
    <property type="entry name" value="AMP-binding_C"/>
    <property type="match status" value="1"/>
</dbReference>
<reference evidence="3" key="2">
    <citation type="submission" date="2017-12" db="EMBL/GenBank/DDBJ databases">
        <title>WGS assembly of Marchantia polymorpha.</title>
        <authorList>
            <person name="Bowman J.L."/>
            <person name="Kohchi T."/>
            <person name="Yamato K.T."/>
            <person name="Jenkins J."/>
            <person name="Shu S."/>
            <person name="Ishizaki K."/>
            <person name="Yamaoka S."/>
            <person name="Nishihama R."/>
            <person name="Nakamura Y."/>
            <person name="Berger F."/>
            <person name="Adam C."/>
            <person name="Aki S.S."/>
            <person name="Althoff F."/>
            <person name="Araki T."/>
            <person name="Arteaga-Vazquez M.A."/>
            <person name="Balasubrmanian S."/>
            <person name="Bauer D."/>
            <person name="Boehm C.R."/>
            <person name="Briginshaw L."/>
            <person name="Caballero-Perez J."/>
            <person name="Catarino B."/>
            <person name="Chen F."/>
            <person name="Chiyoda S."/>
            <person name="Chovatia M."/>
            <person name="Davies K.M."/>
            <person name="Delmans M."/>
            <person name="Demura T."/>
            <person name="Dierschke T."/>
            <person name="Dolan L."/>
            <person name="Dorantes-Acosta A.E."/>
            <person name="Eklund D.M."/>
            <person name="Florent S.N."/>
            <person name="Flores-Sandoval E."/>
            <person name="Fujiyama A."/>
            <person name="Fukuzawa H."/>
            <person name="Galik B."/>
            <person name="Grimanelli D."/>
            <person name="Grimwood J."/>
            <person name="Grossniklaus U."/>
            <person name="Hamada T."/>
            <person name="Haseloff J."/>
            <person name="Hetherington A.J."/>
            <person name="Higo A."/>
            <person name="Hirakawa Y."/>
            <person name="Hundley H.N."/>
            <person name="Ikeda Y."/>
            <person name="Inoue K."/>
            <person name="Inoue S."/>
            <person name="Ishida S."/>
            <person name="Jia Q."/>
            <person name="Kakita M."/>
            <person name="Kanazawa T."/>
            <person name="Kawai Y."/>
            <person name="Kawashima T."/>
            <person name="Kennedy M."/>
            <person name="Kinose K."/>
            <person name="Kinoshita T."/>
            <person name="Kohara Y."/>
            <person name="Koide E."/>
            <person name="Komatsu K."/>
            <person name="Kopischke S."/>
            <person name="Kubo M."/>
            <person name="Kyozuka J."/>
            <person name="Lagercrantz U."/>
            <person name="Lin S.S."/>
            <person name="Lindquist E."/>
            <person name="Lipzen A.M."/>
            <person name="Lu C."/>
            <person name="Luna E.D."/>
            <person name="Martienssen R.A."/>
            <person name="Minamino N."/>
            <person name="Mizutani M."/>
            <person name="Mizutani M."/>
            <person name="Mochizuki N."/>
            <person name="Monte I."/>
            <person name="Mosher R."/>
            <person name="Nagasaki H."/>
            <person name="Nakagami H."/>
            <person name="Naramoto S."/>
            <person name="Nishitani K."/>
            <person name="Ohtani M."/>
            <person name="Okamoto T."/>
            <person name="Okumura M."/>
            <person name="Phillips J."/>
            <person name="Pollak B."/>
            <person name="Reinders A."/>
            <person name="Roevekamp M."/>
            <person name="Sano R."/>
            <person name="Sawa S."/>
            <person name="Schmid M.W."/>
            <person name="Shirakawa M."/>
            <person name="Solano R."/>
            <person name="Spunde A."/>
            <person name="Suetsugu N."/>
            <person name="Sugano S."/>
            <person name="Sugiyama A."/>
            <person name="Sun R."/>
            <person name="Suzuki Y."/>
            <person name="Takenaka M."/>
            <person name="Takezawa D."/>
            <person name="Tomogane H."/>
            <person name="Tsuzuki M."/>
            <person name="Ueda T."/>
            <person name="Umeda M."/>
            <person name="Ward J.M."/>
            <person name="Watanabe Y."/>
            <person name="Yazaki K."/>
            <person name="Yokoyama R."/>
            <person name="Yoshitake Y."/>
            <person name="Yotsui I."/>
            <person name="Zachgo S."/>
            <person name="Schmutz J."/>
        </authorList>
    </citation>
    <scope>NUCLEOTIDE SEQUENCE [LARGE SCALE GENOMIC DNA]</scope>
    <source>
        <strain evidence="3">Tak-1</strain>
    </source>
</reference>
<evidence type="ECO:0000313" key="4">
    <source>
        <dbReference type="Proteomes" id="UP000244005"/>
    </source>
</evidence>
<keyword evidence="4" id="KW-1185">Reference proteome</keyword>
<dbReference type="GO" id="GO:0006631">
    <property type="term" value="P:fatty acid metabolic process"/>
    <property type="evidence" value="ECO:0000318"/>
    <property type="project" value="GO_Central"/>
</dbReference>
<accession>A0A2R6WFD7</accession>
<reference evidence="4" key="1">
    <citation type="journal article" date="2017" name="Cell">
        <title>Insights into land plant evolution garnered from the Marchantia polymorpha genome.</title>
        <authorList>
            <person name="Bowman J.L."/>
            <person name="Kohchi T."/>
            <person name="Yamato K.T."/>
            <person name="Jenkins J."/>
            <person name="Shu S."/>
            <person name="Ishizaki K."/>
            <person name="Yamaoka S."/>
            <person name="Nishihama R."/>
            <person name="Nakamura Y."/>
            <person name="Berger F."/>
            <person name="Adam C."/>
            <person name="Aki S.S."/>
            <person name="Althoff F."/>
            <person name="Araki T."/>
            <person name="Arteaga-Vazquez M.A."/>
            <person name="Balasubrmanian S."/>
            <person name="Barry K."/>
            <person name="Bauer D."/>
            <person name="Boehm C.R."/>
            <person name="Briginshaw L."/>
            <person name="Caballero-Perez J."/>
            <person name="Catarino B."/>
            <person name="Chen F."/>
            <person name="Chiyoda S."/>
            <person name="Chovatia M."/>
            <person name="Davies K.M."/>
            <person name="Delmans M."/>
            <person name="Demura T."/>
            <person name="Dierschke T."/>
            <person name="Dolan L."/>
            <person name="Dorantes-Acosta A.E."/>
            <person name="Eklund D.M."/>
            <person name="Florent S.N."/>
            <person name="Flores-Sandoval E."/>
            <person name="Fujiyama A."/>
            <person name="Fukuzawa H."/>
            <person name="Galik B."/>
            <person name="Grimanelli D."/>
            <person name="Grimwood J."/>
            <person name="Grossniklaus U."/>
            <person name="Hamada T."/>
            <person name="Haseloff J."/>
            <person name="Hetherington A.J."/>
            <person name="Higo A."/>
            <person name="Hirakawa Y."/>
            <person name="Hundley H.N."/>
            <person name="Ikeda Y."/>
            <person name="Inoue K."/>
            <person name="Inoue S.I."/>
            <person name="Ishida S."/>
            <person name="Jia Q."/>
            <person name="Kakita M."/>
            <person name="Kanazawa T."/>
            <person name="Kawai Y."/>
            <person name="Kawashima T."/>
            <person name="Kennedy M."/>
            <person name="Kinose K."/>
            <person name="Kinoshita T."/>
            <person name="Kohara Y."/>
            <person name="Koide E."/>
            <person name="Komatsu K."/>
            <person name="Kopischke S."/>
            <person name="Kubo M."/>
            <person name="Kyozuka J."/>
            <person name="Lagercrantz U."/>
            <person name="Lin S.S."/>
            <person name="Lindquist E."/>
            <person name="Lipzen A.M."/>
            <person name="Lu C.W."/>
            <person name="De Luna E."/>
            <person name="Martienssen R.A."/>
            <person name="Minamino N."/>
            <person name="Mizutani M."/>
            <person name="Mizutani M."/>
            <person name="Mochizuki N."/>
            <person name="Monte I."/>
            <person name="Mosher R."/>
            <person name="Nagasaki H."/>
            <person name="Nakagami H."/>
            <person name="Naramoto S."/>
            <person name="Nishitani K."/>
            <person name="Ohtani M."/>
            <person name="Okamoto T."/>
            <person name="Okumura M."/>
            <person name="Phillips J."/>
            <person name="Pollak B."/>
            <person name="Reinders A."/>
            <person name="Rovekamp M."/>
            <person name="Sano R."/>
            <person name="Sawa S."/>
            <person name="Schmid M.W."/>
            <person name="Shirakawa M."/>
            <person name="Solano R."/>
            <person name="Spunde A."/>
            <person name="Suetsugu N."/>
            <person name="Sugano S."/>
            <person name="Sugiyama A."/>
            <person name="Sun R."/>
            <person name="Suzuki Y."/>
            <person name="Takenaka M."/>
            <person name="Takezawa D."/>
            <person name="Tomogane H."/>
            <person name="Tsuzuki M."/>
            <person name="Ueda T."/>
            <person name="Umeda M."/>
            <person name="Ward J.M."/>
            <person name="Watanabe Y."/>
            <person name="Yazaki K."/>
            <person name="Yokoyama R."/>
            <person name="Yoshitake Y."/>
            <person name="Yotsui I."/>
            <person name="Zachgo S."/>
            <person name="Schmutz J."/>
        </authorList>
    </citation>
    <scope>NUCLEOTIDE SEQUENCE [LARGE SCALE GENOMIC DNA]</scope>
    <source>
        <strain evidence="4">Tak-1</strain>
    </source>
</reference>
<evidence type="ECO:0008006" key="5">
    <source>
        <dbReference type="Google" id="ProtNLM"/>
    </source>
</evidence>
<name>A0A2R6WFD7_MARPO</name>